<evidence type="ECO:0000256" key="3">
    <source>
        <dbReference type="ARBA" id="ARBA00023002"/>
    </source>
</evidence>
<reference evidence="5 6" key="1">
    <citation type="submission" date="2023-05" db="EMBL/GenBank/DDBJ databases">
        <title>Sedimentitalea sp. nov. JM2-8.</title>
        <authorList>
            <person name="Huang J."/>
        </authorList>
    </citation>
    <scope>NUCLEOTIDE SEQUENCE [LARGE SCALE GENOMIC DNA]</scope>
    <source>
        <strain evidence="5 6">JM2-8</strain>
    </source>
</reference>
<feature type="domain" description="Nitroreductase" evidence="4">
    <location>
        <begin position="13"/>
        <end position="199"/>
    </location>
</feature>
<dbReference type="SUPFAM" id="SSF55469">
    <property type="entry name" value="FMN-dependent nitroreductase-like"/>
    <property type="match status" value="1"/>
</dbReference>
<dbReference type="PANTHER" id="PTHR23026:SF90">
    <property type="entry name" value="IODOTYROSINE DEIODINASE 1"/>
    <property type="match status" value="1"/>
</dbReference>
<keyword evidence="2" id="KW-0288">FMN</keyword>
<dbReference type="Pfam" id="PF00881">
    <property type="entry name" value="Nitroreductase"/>
    <property type="match status" value="1"/>
</dbReference>
<accession>A0ABT7FEU8</accession>
<keyword evidence="6" id="KW-1185">Reference proteome</keyword>
<evidence type="ECO:0000313" key="6">
    <source>
        <dbReference type="Proteomes" id="UP001227126"/>
    </source>
</evidence>
<dbReference type="EMBL" id="JASNJE010000011">
    <property type="protein sequence ID" value="MDK3073651.1"/>
    <property type="molecule type" value="Genomic_DNA"/>
</dbReference>
<name>A0ABT7FEU8_9RHOB</name>
<dbReference type="RefSeq" id="WP_284485591.1">
    <property type="nucleotide sequence ID" value="NZ_JASNJE010000011.1"/>
</dbReference>
<comment type="caution">
    <text evidence="5">The sequence shown here is derived from an EMBL/GenBank/DDBJ whole genome shotgun (WGS) entry which is preliminary data.</text>
</comment>
<dbReference type="InterPro" id="IPR050627">
    <property type="entry name" value="Nitroreductase/BluB"/>
</dbReference>
<protein>
    <submittedName>
        <fullName evidence="5">Nitroreductase</fullName>
    </submittedName>
</protein>
<dbReference type="InterPro" id="IPR000415">
    <property type="entry name" value="Nitroreductase-like"/>
</dbReference>
<sequence>MTLTHPDLDRLFAARQSCRGFAPDPVPRDVIERIVGTARRVPSWCNAQPWQVTLTSGAETDRFRAALRQEAETGTPNPDLPWPTRYAGVYQDRRRACGFQLYDAVGVAKGDRAGSARQMMENFDLFGAPHCAIVSSPADLGPYGAMDCGGFVTAFTLAAQALGVASIAQAAVASYGPFLHRYFDIPDDRLILCGISFGYADPDHPANGFRTARAEVAEIVDWHGDA</sequence>
<evidence type="ECO:0000256" key="2">
    <source>
        <dbReference type="ARBA" id="ARBA00022643"/>
    </source>
</evidence>
<gene>
    <name evidence="5" type="ORF">QO034_11055</name>
</gene>
<dbReference type="InterPro" id="IPR029479">
    <property type="entry name" value="Nitroreductase"/>
</dbReference>
<dbReference type="CDD" id="cd02136">
    <property type="entry name" value="PnbA_NfnB-like"/>
    <property type="match status" value="1"/>
</dbReference>
<dbReference type="PANTHER" id="PTHR23026">
    <property type="entry name" value="NADPH NITROREDUCTASE"/>
    <property type="match status" value="1"/>
</dbReference>
<evidence type="ECO:0000256" key="1">
    <source>
        <dbReference type="ARBA" id="ARBA00022630"/>
    </source>
</evidence>
<evidence type="ECO:0000259" key="4">
    <source>
        <dbReference type="Pfam" id="PF00881"/>
    </source>
</evidence>
<keyword evidence="1" id="KW-0285">Flavoprotein</keyword>
<dbReference type="Proteomes" id="UP001227126">
    <property type="component" value="Unassembled WGS sequence"/>
</dbReference>
<dbReference type="Gene3D" id="3.40.109.10">
    <property type="entry name" value="NADH Oxidase"/>
    <property type="match status" value="1"/>
</dbReference>
<keyword evidence="3" id="KW-0560">Oxidoreductase</keyword>
<organism evidence="5 6">
    <name type="scientific">Sedimentitalea xiamensis</name>
    <dbReference type="NCBI Taxonomy" id="3050037"/>
    <lineage>
        <taxon>Bacteria</taxon>
        <taxon>Pseudomonadati</taxon>
        <taxon>Pseudomonadota</taxon>
        <taxon>Alphaproteobacteria</taxon>
        <taxon>Rhodobacterales</taxon>
        <taxon>Paracoccaceae</taxon>
        <taxon>Sedimentitalea</taxon>
    </lineage>
</organism>
<proteinExistence type="predicted"/>
<evidence type="ECO:0000313" key="5">
    <source>
        <dbReference type="EMBL" id="MDK3073651.1"/>
    </source>
</evidence>